<dbReference type="InterPro" id="IPR009241">
    <property type="entry name" value="HigB-like"/>
</dbReference>
<feature type="region of interest" description="Disordered" evidence="1">
    <location>
        <begin position="109"/>
        <end position="130"/>
    </location>
</feature>
<comment type="caution">
    <text evidence="2">The sequence shown here is derived from an EMBL/GenBank/DDBJ whole genome shotgun (WGS) entry which is preliminary data.</text>
</comment>
<name>A0A3P3FUL3_9HYPH</name>
<keyword evidence="3" id="KW-1185">Reference proteome</keyword>
<accession>A0A3P3FUL3</accession>
<dbReference type="OrthoDB" id="9797093at2"/>
<evidence type="ECO:0000313" key="3">
    <source>
        <dbReference type="Proteomes" id="UP000273786"/>
    </source>
</evidence>
<dbReference type="AlphaFoldDB" id="A0A3P3FUL3"/>
<dbReference type="RefSeq" id="WP_124998635.1">
    <property type="nucleotide sequence ID" value="NZ_RQXT01000012.1"/>
</dbReference>
<reference evidence="2 3" key="1">
    <citation type="submission" date="2018-11" db="EMBL/GenBank/DDBJ databases">
        <title>the genome of Mesorhizobium tamadayense DSM 28320.</title>
        <authorList>
            <person name="Gao J."/>
        </authorList>
    </citation>
    <scope>NUCLEOTIDE SEQUENCE [LARGE SCALE GENOMIC DNA]</scope>
    <source>
        <strain evidence="2 3">DSM 28320</strain>
    </source>
</reference>
<organism evidence="2 3">
    <name type="scientific">Mesorhizobium tamadayense</name>
    <dbReference type="NCBI Taxonomy" id="425306"/>
    <lineage>
        <taxon>Bacteria</taxon>
        <taxon>Pseudomonadati</taxon>
        <taxon>Pseudomonadota</taxon>
        <taxon>Alphaproteobacteria</taxon>
        <taxon>Hyphomicrobiales</taxon>
        <taxon>Phyllobacteriaceae</taxon>
        <taxon>Mesorhizobium</taxon>
    </lineage>
</organism>
<dbReference type="Pfam" id="PF05973">
    <property type="entry name" value="Gp49"/>
    <property type="match status" value="1"/>
</dbReference>
<dbReference type="EMBL" id="RQXT01000012">
    <property type="protein sequence ID" value="RRI02300.1"/>
    <property type="molecule type" value="Genomic_DNA"/>
</dbReference>
<evidence type="ECO:0000313" key="2">
    <source>
        <dbReference type="EMBL" id="RRI02300.1"/>
    </source>
</evidence>
<dbReference type="Proteomes" id="UP000273786">
    <property type="component" value="Unassembled WGS sequence"/>
</dbReference>
<protein>
    <submittedName>
        <fullName evidence="2">Addiction module toxin RelE</fullName>
    </submittedName>
</protein>
<proteinExistence type="predicted"/>
<gene>
    <name evidence="2" type="ORF">EH240_12595</name>
</gene>
<evidence type="ECO:0000256" key="1">
    <source>
        <dbReference type="SAM" id="MobiDB-lite"/>
    </source>
</evidence>
<sequence length="130" mass="14558">MKRKVIFIGSSLDDLQDFPKEVRSEIGFALYLAETGGKALNAVPLTGFGNASVPEVIVDHDGDTYRAVYTVRFAHAVYVLHAFKKKAVKGSATPLKDMALVRSRLKSAQEHYEQNFSKTVRKRDADKKER</sequence>